<dbReference type="AlphaFoldDB" id="A0A4R1PS27"/>
<name>A0A4R1PS27_9FIRM</name>
<dbReference type="RefSeq" id="WP_132082863.1">
    <property type="nucleotide sequence ID" value="NZ_DAMAKO010000003.1"/>
</dbReference>
<evidence type="ECO:0000313" key="2">
    <source>
        <dbReference type="EMBL" id="TCL34451.1"/>
    </source>
</evidence>
<keyword evidence="1" id="KW-1133">Transmembrane helix</keyword>
<dbReference type="Pfam" id="PF14584">
    <property type="entry name" value="DUF4446"/>
    <property type="match status" value="1"/>
</dbReference>
<feature type="transmembrane region" description="Helical" evidence="1">
    <location>
        <begin position="16"/>
        <end position="37"/>
    </location>
</feature>
<keyword evidence="1" id="KW-0472">Membrane</keyword>
<accession>A0A4R1PS27</accession>
<proteinExistence type="predicted"/>
<protein>
    <submittedName>
        <fullName evidence="2">Uncharacterized protein DUF4446</fullName>
    </submittedName>
</protein>
<dbReference type="OrthoDB" id="5244042at2"/>
<comment type="caution">
    <text evidence="2">The sequence shown here is derived from an EMBL/GenBank/DDBJ whole genome shotgun (WGS) entry which is preliminary data.</text>
</comment>
<organism evidence="2 3">
    <name type="scientific">Anaerospora hongkongensis</name>
    <dbReference type="NCBI Taxonomy" id="244830"/>
    <lineage>
        <taxon>Bacteria</taxon>
        <taxon>Bacillati</taxon>
        <taxon>Bacillota</taxon>
        <taxon>Negativicutes</taxon>
        <taxon>Selenomonadales</taxon>
        <taxon>Sporomusaceae</taxon>
        <taxon>Anaerospora</taxon>
    </lineage>
</organism>
<evidence type="ECO:0000256" key="1">
    <source>
        <dbReference type="SAM" id="Phobius"/>
    </source>
</evidence>
<gene>
    <name evidence="2" type="ORF">EV210_11535</name>
</gene>
<evidence type="ECO:0000313" key="3">
    <source>
        <dbReference type="Proteomes" id="UP000295063"/>
    </source>
</evidence>
<keyword evidence="3" id="KW-1185">Reference proteome</keyword>
<keyword evidence="1" id="KW-0812">Transmembrane</keyword>
<reference evidence="2 3" key="1">
    <citation type="submission" date="2019-03" db="EMBL/GenBank/DDBJ databases">
        <title>Genomic Encyclopedia of Type Strains, Phase IV (KMG-IV): sequencing the most valuable type-strain genomes for metagenomic binning, comparative biology and taxonomic classification.</title>
        <authorList>
            <person name="Goeker M."/>
        </authorList>
    </citation>
    <scope>NUCLEOTIDE SEQUENCE [LARGE SCALE GENOMIC DNA]</scope>
    <source>
        <strain evidence="2 3">DSM 15969</strain>
    </source>
</reference>
<sequence length="171" mass="19239">MDFNQINDFIMVNLQYILLGMTAIIFIALLIFININLKLSKMNRRYQKLMQGVEGANLERLLHAHIEEVREVVGQVNTLSNQCKEINIMCNNSLQNVGVVRFNAFDDTGSDLSFAIALLDGHRNGLVVSSLFGRSESRVYAKPIVNGQSTYLLTTEEKEAISKAVSSKERK</sequence>
<dbReference type="Proteomes" id="UP000295063">
    <property type="component" value="Unassembled WGS sequence"/>
</dbReference>
<dbReference type="EMBL" id="SLUI01000015">
    <property type="protein sequence ID" value="TCL34451.1"/>
    <property type="molecule type" value="Genomic_DNA"/>
</dbReference>
<dbReference type="InterPro" id="IPR027981">
    <property type="entry name" value="DUF4446"/>
</dbReference>